<dbReference type="Proteomes" id="UP000198672">
    <property type="component" value="Unassembled WGS sequence"/>
</dbReference>
<dbReference type="RefSeq" id="WP_091335033.1">
    <property type="nucleotide sequence ID" value="NZ_FNOW01000050.1"/>
</dbReference>
<dbReference type="SUPFAM" id="SSF55073">
    <property type="entry name" value="Nucleotide cyclase"/>
    <property type="match status" value="1"/>
</dbReference>
<dbReference type="GO" id="GO:0071111">
    <property type="term" value="F:cyclic-guanylate-specific phosphodiesterase activity"/>
    <property type="evidence" value="ECO:0007669"/>
    <property type="project" value="InterPro"/>
</dbReference>
<dbReference type="SUPFAM" id="SSF141868">
    <property type="entry name" value="EAL domain-like"/>
    <property type="match status" value="1"/>
</dbReference>
<dbReference type="InterPro" id="IPR000014">
    <property type="entry name" value="PAS"/>
</dbReference>
<dbReference type="PROSITE" id="PS50887">
    <property type="entry name" value="GGDEF"/>
    <property type="match status" value="1"/>
</dbReference>
<feature type="domain" description="EAL" evidence="1">
    <location>
        <begin position="458"/>
        <end position="705"/>
    </location>
</feature>
<dbReference type="PANTHER" id="PTHR33121:SF23">
    <property type="entry name" value="CYCLIC DI-GMP PHOSPHODIESTERASE PDEB"/>
    <property type="match status" value="1"/>
</dbReference>
<dbReference type="SUPFAM" id="SSF52172">
    <property type="entry name" value="CheY-like"/>
    <property type="match status" value="1"/>
</dbReference>
<dbReference type="InterPro" id="IPR001633">
    <property type="entry name" value="EAL_dom"/>
</dbReference>
<dbReference type="AlphaFoldDB" id="A0A1H3J179"/>
<evidence type="ECO:0000313" key="4">
    <source>
        <dbReference type="Proteomes" id="UP000198672"/>
    </source>
</evidence>
<reference evidence="4" key="1">
    <citation type="submission" date="2016-10" db="EMBL/GenBank/DDBJ databases">
        <authorList>
            <person name="Varghese N."/>
            <person name="Submissions S."/>
        </authorList>
    </citation>
    <scope>NUCLEOTIDE SEQUENCE [LARGE SCALE GENOMIC DNA]</scope>
    <source>
        <strain evidence="4">DSM 173</strain>
    </source>
</reference>
<dbReference type="Gene3D" id="3.30.70.270">
    <property type="match status" value="1"/>
</dbReference>
<dbReference type="EMBL" id="FNOW01000050">
    <property type="protein sequence ID" value="SDY32924.1"/>
    <property type="molecule type" value="Genomic_DNA"/>
</dbReference>
<dbReference type="CDD" id="cd01948">
    <property type="entry name" value="EAL"/>
    <property type="match status" value="1"/>
</dbReference>
<dbReference type="InterPro" id="IPR035919">
    <property type="entry name" value="EAL_sf"/>
</dbReference>
<dbReference type="Gene3D" id="3.30.450.20">
    <property type="entry name" value="PAS domain"/>
    <property type="match status" value="1"/>
</dbReference>
<dbReference type="PROSITE" id="PS50883">
    <property type="entry name" value="EAL"/>
    <property type="match status" value="1"/>
</dbReference>
<evidence type="ECO:0000313" key="3">
    <source>
        <dbReference type="EMBL" id="SDY32924.1"/>
    </source>
</evidence>
<dbReference type="Pfam" id="PF00990">
    <property type="entry name" value="GGDEF"/>
    <property type="match status" value="1"/>
</dbReference>
<dbReference type="InterPro" id="IPR011006">
    <property type="entry name" value="CheY-like_superfamily"/>
</dbReference>
<dbReference type="Gene3D" id="3.20.20.450">
    <property type="entry name" value="EAL domain"/>
    <property type="match status" value="1"/>
</dbReference>
<accession>A0A1H3J179</accession>
<protein>
    <submittedName>
        <fullName evidence="3">EAL domain, c-di-GMP-specific phosphodiesterase class I (Or its enzymatically inactive variant)</fullName>
    </submittedName>
</protein>
<dbReference type="SUPFAM" id="SSF55785">
    <property type="entry name" value="PYP-like sensor domain (PAS domain)"/>
    <property type="match status" value="1"/>
</dbReference>
<dbReference type="InterPro" id="IPR035965">
    <property type="entry name" value="PAS-like_dom_sf"/>
</dbReference>
<dbReference type="InterPro" id="IPR029787">
    <property type="entry name" value="Nucleotide_cyclase"/>
</dbReference>
<proteinExistence type="predicted"/>
<dbReference type="CDD" id="cd00130">
    <property type="entry name" value="PAS"/>
    <property type="match status" value="1"/>
</dbReference>
<dbReference type="SMART" id="SM00052">
    <property type="entry name" value="EAL"/>
    <property type="match status" value="1"/>
</dbReference>
<sequence length="705" mass="77097">MPTPSQHPTLLIITSETSEAERLMATLREARLAEHNRVIPTAEHLDKVIAEREFALILCCGYDPDIEADKVLATYKRLKSDVPLILLADPEQWDAQAAKARRAGARDIVRRADPEHLRLSVARELADWRARQASAALSERLRQCEHNTLRVTELSGAGVAFVQDGLHIDVSPLYAQLFGHASPEDTLATPLLDLIAPAHHAALRELLKASAPGVSKTVTVLDITCQRLDASSFPARLLATPSEFDGEACLRLIIQPLNAAPAVAPPTSAPAPVAPNAPAVATEATPIASSDSGCGYGLAPLIAEIESHIDAQRLVTRPFAIFFIRVVKIHDVMRDMGLSIGLELLDEFSLSLRTLIAERGTLVRVSEDGFGLIVDHLDELGAQALANELSTQARLAARAAVQDATAADCQIGYFLVSDRASAPEDIINAAHRLCIGHRYAGQTPAPSTADAQVTESSEETLARTLDYALQHDQLKLVYQPIISLMGDNQENYSVLLRLLDEEEHLLDAADFFGTAIRRGQIEKIDKWTIRAAIDVISQQRRTGHNLSLFINLSEDAFRNPDTVLWICDCLREFDVRGNWLTIQFQEEVVIGNLASIGKLVETLRKIKCRVAIGHFGATERPEMLLQALALDFVLLRPELAQGLADDSAKQQRLLQLATLAREFNVKSVVTGVEDARALTVLWTAGVDYVQGNFLQRPSTTLAVQA</sequence>
<name>A0A1H3J179_ALLWA</name>
<evidence type="ECO:0000259" key="2">
    <source>
        <dbReference type="PROSITE" id="PS50887"/>
    </source>
</evidence>
<keyword evidence="4" id="KW-1185">Reference proteome</keyword>
<dbReference type="STRING" id="61595.SAMN05421644_1505"/>
<dbReference type="InterPro" id="IPR000160">
    <property type="entry name" value="GGDEF_dom"/>
</dbReference>
<gene>
    <name evidence="3" type="ORF">SAMN05421644_1505</name>
</gene>
<dbReference type="InterPro" id="IPR050706">
    <property type="entry name" value="Cyclic-di-GMP_PDE-like"/>
</dbReference>
<feature type="domain" description="GGDEF" evidence="2">
    <location>
        <begin position="317"/>
        <end position="450"/>
    </location>
</feature>
<dbReference type="PANTHER" id="PTHR33121">
    <property type="entry name" value="CYCLIC DI-GMP PHOSPHODIESTERASE PDEF"/>
    <property type="match status" value="1"/>
</dbReference>
<dbReference type="OrthoDB" id="7052318at2"/>
<dbReference type="Pfam" id="PF00563">
    <property type="entry name" value="EAL"/>
    <property type="match status" value="1"/>
</dbReference>
<evidence type="ECO:0000259" key="1">
    <source>
        <dbReference type="PROSITE" id="PS50883"/>
    </source>
</evidence>
<dbReference type="InterPro" id="IPR043128">
    <property type="entry name" value="Rev_trsase/Diguanyl_cyclase"/>
</dbReference>
<organism evidence="3 4">
    <name type="scientific">Allochromatium warmingii</name>
    <name type="common">Chromatium warmingii</name>
    <dbReference type="NCBI Taxonomy" id="61595"/>
    <lineage>
        <taxon>Bacteria</taxon>
        <taxon>Pseudomonadati</taxon>
        <taxon>Pseudomonadota</taxon>
        <taxon>Gammaproteobacteria</taxon>
        <taxon>Chromatiales</taxon>
        <taxon>Chromatiaceae</taxon>
        <taxon>Allochromatium</taxon>
    </lineage>
</organism>